<evidence type="ECO:0000313" key="11">
    <source>
        <dbReference type="Proteomes" id="UP001336314"/>
    </source>
</evidence>
<gene>
    <name evidence="10" type="primary">cydD</name>
    <name evidence="10" type="ORF">QWY20_15370</name>
</gene>
<dbReference type="InterPro" id="IPR027417">
    <property type="entry name" value="P-loop_NTPase"/>
</dbReference>
<dbReference type="PROSITE" id="PS50893">
    <property type="entry name" value="ABC_TRANSPORTER_2"/>
    <property type="match status" value="1"/>
</dbReference>
<dbReference type="InterPro" id="IPR003593">
    <property type="entry name" value="AAA+_ATPase"/>
</dbReference>
<feature type="transmembrane region" description="Helical" evidence="7">
    <location>
        <begin position="25"/>
        <end position="46"/>
    </location>
</feature>
<dbReference type="Proteomes" id="UP001336314">
    <property type="component" value="Unassembled WGS sequence"/>
</dbReference>
<comment type="caution">
    <text evidence="10">The sequence shown here is derived from an EMBL/GenBank/DDBJ whole genome shotgun (WGS) entry which is preliminary data.</text>
</comment>
<feature type="transmembrane region" description="Helical" evidence="7">
    <location>
        <begin position="171"/>
        <end position="191"/>
    </location>
</feature>
<dbReference type="PANTHER" id="PTHR24221:SF261">
    <property type="entry name" value="GLUTATHIONE_L-CYSTEINE TRANSPORT SYSTEM ATP-BINDING_PERMEASE PROTEIN CYDD"/>
    <property type="match status" value="1"/>
</dbReference>
<dbReference type="SUPFAM" id="SSF52540">
    <property type="entry name" value="P-loop containing nucleoside triphosphate hydrolases"/>
    <property type="match status" value="1"/>
</dbReference>
<keyword evidence="3" id="KW-0547">Nucleotide-binding</keyword>
<dbReference type="InterPro" id="IPR014216">
    <property type="entry name" value="ABC_transptr_CydD"/>
</dbReference>
<keyword evidence="5 7" id="KW-1133">Transmembrane helix</keyword>
<dbReference type="CDD" id="cd18584">
    <property type="entry name" value="ABC_6TM_AarD_CydD"/>
    <property type="match status" value="1"/>
</dbReference>
<dbReference type="PROSITE" id="PS00211">
    <property type="entry name" value="ABC_TRANSPORTER_1"/>
    <property type="match status" value="1"/>
</dbReference>
<feature type="transmembrane region" description="Helical" evidence="7">
    <location>
        <begin position="149"/>
        <end position="165"/>
    </location>
</feature>
<proteinExistence type="predicted"/>
<evidence type="ECO:0000256" key="6">
    <source>
        <dbReference type="ARBA" id="ARBA00023136"/>
    </source>
</evidence>
<evidence type="ECO:0000256" key="5">
    <source>
        <dbReference type="ARBA" id="ARBA00022989"/>
    </source>
</evidence>
<protein>
    <submittedName>
        <fullName evidence="10">Thiol reductant ABC exporter subunit CydD</fullName>
    </submittedName>
</protein>
<dbReference type="EMBL" id="JAUHLI010000017">
    <property type="protein sequence ID" value="MEE2002840.1"/>
    <property type="molecule type" value="Genomic_DNA"/>
</dbReference>
<accession>A0ABU7JAG9</accession>
<dbReference type="InterPro" id="IPR039421">
    <property type="entry name" value="Type_1_exporter"/>
</dbReference>
<reference evidence="10 11" key="1">
    <citation type="submission" date="2023-07" db="EMBL/GenBank/DDBJ databases">
        <title>Alkalimonas sp., MEB108 novel, alkaliphilic bacterium isolated from Lonar Lake, India.</title>
        <authorList>
            <person name="Joshi A."/>
            <person name="Thite S."/>
        </authorList>
    </citation>
    <scope>NUCLEOTIDE SEQUENCE [LARGE SCALE GENOMIC DNA]</scope>
    <source>
        <strain evidence="10 11">MEB108</strain>
    </source>
</reference>
<dbReference type="SMART" id="SM00382">
    <property type="entry name" value="AAA"/>
    <property type="match status" value="1"/>
</dbReference>
<dbReference type="PANTHER" id="PTHR24221">
    <property type="entry name" value="ATP-BINDING CASSETTE SUB-FAMILY B"/>
    <property type="match status" value="1"/>
</dbReference>
<dbReference type="Gene3D" id="1.20.1560.10">
    <property type="entry name" value="ABC transporter type 1, transmembrane domain"/>
    <property type="match status" value="1"/>
</dbReference>
<organism evidence="10 11">
    <name type="scientific">Alkalimonas cellulosilytica</name>
    <dbReference type="NCBI Taxonomy" id="3058395"/>
    <lineage>
        <taxon>Bacteria</taxon>
        <taxon>Pseudomonadati</taxon>
        <taxon>Pseudomonadota</taxon>
        <taxon>Gammaproteobacteria</taxon>
        <taxon>Alkalimonas</taxon>
    </lineage>
</organism>
<dbReference type="Pfam" id="PF00664">
    <property type="entry name" value="ABC_membrane"/>
    <property type="match status" value="1"/>
</dbReference>
<dbReference type="Gene3D" id="3.40.50.300">
    <property type="entry name" value="P-loop containing nucleotide triphosphate hydrolases"/>
    <property type="match status" value="1"/>
</dbReference>
<evidence type="ECO:0000256" key="4">
    <source>
        <dbReference type="ARBA" id="ARBA00022840"/>
    </source>
</evidence>
<evidence type="ECO:0000256" key="2">
    <source>
        <dbReference type="ARBA" id="ARBA00022692"/>
    </source>
</evidence>
<feature type="transmembrane region" description="Helical" evidence="7">
    <location>
        <begin position="66"/>
        <end position="85"/>
    </location>
</feature>
<evidence type="ECO:0000259" key="8">
    <source>
        <dbReference type="PROSITE" id="PS50893"/>
    </source>
</evidence>
<dbReference type="NCBIfam" id="TIGR02857">
    <property type="entry name" value="CydD"/>
    <property type="match status" value="1"/>
</dbReference>
<keyword evidence="6 7" id="KW-0472">Membrane</keyword>
<evidence type="ECO:0000259" key="9">
    <source>
        <dbReference type="PROSITE" id="PS50929"/>
    </source>
</evidence>
<dbReference type="SUPFAM" id="SSF90123">
    <property type="entry name" value="ABC transporter transmembrane region"/>
    <property type="match status" value="1"/>
</dbReference>
<dbReference type="RefSeq" id="WP_330129885.1">
    <property type="nucleotide sequence ID" value="NZ_JAUHLI010000017.1"/>
</dbReference>
<feature type="domain" description="ABC transmembrane type-1" evidence="9">
    <location>
        <begin position="28"/>
        <end position="319"/>
    </location>
</feature>
<dbReference type="Pfam" id="PF00005">
    <property type="entry name" value="ABC_tran"/>
    <property type="match status" value="1"/>
</dbReference>
<evidence type="ECO:0000256" key="7">
    <source>
        <dbReference type="SAM" id="Phobius"/>
    </source>
</evidence>
<name>A0ABU7JAG9_9GAMM</name>
<keyword evidence="4" id="KW-0067">ATP-binding</keyword>
<feature type="domain" description="ABC transporter" evidence="8">
    <location>
        <begin position="350"/>
        <end position="561"/>
    </location>
</feature>
<dbReference type="InterPro" id="IPR003439">
    <property type="entry name" value="ABC_transporter-like_ATP-bd"/>
</dbReference>
<dbReference type="InterPro" id="IPR036640">
    <property type="entry name" value="ABC1_TM_sf"/>
</dbReference>
<feature type="transmembrane region" description="Helical" evidence="7">
    <location>
        <begin position="249"/>
        <end position="276"/>
    </location>
</feature>
<feature type="transmembrane region" description="Helical" evidence="7">
    <location>
        <begin position="282"/>
        <end position="300"/>
    </location>
</feature>
<dbReference type="InterPro" id="IPR011527">
    <property type="entry name" value="ABC1_TM_dom"/>
</dbReference>
<dbReference type="InterPro" id="IPR017871">
    <property type="entry name" value="ABC_transporter-like_CS"/>
</dbReference>
<evidence type="ECO:0000256" key="1">
    <source>
        <dbReference type="ARBA" id="ARBA00004651"/>
    </source>
</evidence>
<keyword evidence="11" id="KW-1185">Reference proteome</keyword>
<keyword evidence="2 7" id="KW-0812">Transmembrane</keyword>
<comment type="subcellular location">
    <subcellularLocation>
        <location evidence="1">Cell membrane</location>
        <topology evidence="1">Multi-pass membrane protein</topology>
    </subcellularLocation>
</comment>
<evidence type="ECO:0000313" key="10">
    <source>
        <dbReference type="EMBL" id="MEE2002840.1"/>
    </source>
</evidence>
<sequence length="561" mass="61306">MRGDATDVQAGKALLHTVVKQQRPLLTGAVLLGLLSTLGLIGQWLALAWLLGEVILPAERWQWSMAYPSVLLFLLALVLRAGAAWGQEYCASRASIAVRQSLRLQLLQLWREGPAWRLGELSAADWASQWGDNIETMDGYVARYWPQQYLALLSPLLMLALIAWLNWLMALILLLAAPLIPLFMVLVGLGAEQINRRHQLERQRLAGHFLNRVKQLRLLRQLGAIAQSSQQIARQSGRYRDLLMATLKVAFLSSAVLEFFASVAVASVAIYIGFVLFGAIDWGPAASISLFSGLTILLLAPEYFQPIRQFAQTYHDKAAALAAAMQLAPWLAKATEPDRSEPQPSDSHALQLTELVSAYPTQALRPPPVTLTVPEHHCLLLSGPSGSGKTTALKTLAGLIPAKAGAFHWPNKHGRMVYLPQQPWIKPGSWADNLRLYAPDASESDMMSVLEQLGLAPLLAEQTNGLATPLNPADTALSGGQLQRLMLARALLAPASVLLLDEPTARLDQQSKALVMAVLAQRKSCQWLLIASHDPAMQQLADHYWFFAATDAGTGLSEAPV</sequence>
<evidence type="ECO:0000256" key="3">
    <source>
        <dbReference type="ARBA" id="ARBA00022741"/>
    </source>
</evidence>
<dbReference type="PROSITE" id="PS50929">
    <property type="entry name" value="ABC_TM1F"/>
    <property type="match status" value="1"/>
</dbReference>